<evidence type="ECO:0000313" key="4">
    <source>
        <dbReference type="EMBL" id="AKQ67445.1"/>
    </source>
</evidence>
<dbReference type="SMART" id="SM00448">
    <property type="entry name" value="REC"/>
    <property type="match status" value="1"/>
</dbReference>
<dbReference type="EMBL" id="CP012109">
    <property type="protein sequence ID" value="AKQ67445.1"/>
    <property type="molecule type" value="Genomic_DNA"/>
</dbReference>
<dbReference type="AlphaFoldDB" id="A0A0H4X1E5"/>
<dbReference type="SUPFAM" id="SSF52172">
    <property type="entry name" value="CheY-like"/>
    <property type="match status" value="1"/>
</dbReference>
<evidence type="ECO:0000259" key="3">
    <source>
        <dbReference type="PROSITE" id="PS50110"/>
    </source>
</evidence>
<feature type="modified residue" description="4-aspartylphosphate" evidence="2">
    <location>
        <position position="77"/>
    </location>
</feature>
<dbReference type="InterPro" id="IPR011006">
    <property type="entry name" value="CheY-like_superfamily"/>
</dbReference>
<protein>
    <submittedName>
        <fullName evidence="4">CoB--CoM heterodisulfide reductase subunit A</fullName>
    </submittedName>
</protein>
<feature type="domain" description="Response regulatory" evidence="3">
    <location>
        <begin position="27"/>
        <end position="142"/>
    </location>
</feature>
<evidence type="ECO:0000256" key="1">
    <source>
        <dbReference type="ARBA" id="ARBA00022553"/>
    </source>
</evidence>
<dbReference type="PANTHER" id="PTHR44591">
    <property type="entry name" value="STRESS RESPONSE REGULATOR PROTEIN 1"/>
    <property type="match status" value="1"/>
</dbReference>
<keyword evidence="5" id="KW-1185">Reference proteome</keyword>
<dbReference type="eggNOG" id="COG0745">
    <property type="taxonomic scope" value="Bacteria"/>
</dbReference>
<evidence type="ECO:0000313" key="5">
    <source>
        <dbReference type="Proteomes" id="UP000009026"/>
    </source>
</evidence>
<dbReference type="InterPro" id="IPR001789">
    <property type="entry name" value="Sig_transdc_resp-reg_receiver"/>
</dbReference>
<keyword evidence="1 2" id="KW-0597">Phosphoprotein</keyword>
<dbReference type="Gene3D" id="3.40.50.2300">
    <property type="match status" value="1"/>
</dbReference>
<gene>
    <name evidence="4" type="ORF">A176_004357</name>
</gene>
<dbReference type="STRING" id="1297742.A176_004357"/>
<dbReference type="GO" id="GO:0000160">
    <property type="term" value="P:phosphorelay signal transduction system"/>
    <property type="evidence" value="ECO:0007669"/>
    <property type="project" value="InterPro"/>
</dbReference>
<sequence length="329" mass="35290">MRICVIMDLPFEAGEGEGGGERTLASTVLVVDDEPVVLDICARLLERDADLMVTLAASAEEALPLLTEQRFDVLVTDKNLPGMGGVELIAEARRLQPSLEAVMITGYASSESVVAAFAAGASDYILKPFDDLRVLRAKVRAALERRSAGILVREQAREVAREAAALLASGRDAPELAHEALESELRAYEESVRLGLNGRVAVVGGSDTVTVLKDAGFDALELPPYATELEDADVVIVETGDPQWRTLAERLQRKPPDVLLLASPQADLGDLLEAITLRMDLVGFGTSQGANALPEKVRMLLLRRGVQRAQDRLAAALASFRRSISAPSA</sequence>
<dbReference type="Pfam" id="PF00072">
    <property type="entry name" value="Response_reg"/>
    <property type="match status" value="1"/>
</dbReference>
<dbReference type="PROSITE" id="PS50110">
    <property type="entry name" value="RESPONSE_REGULATORY"/>
    <property type="match status" value="1"/>
</dbReference>
<proteinExistence type="predicted"/>
<evidence type="ECO:0000256" key="2">
    <source>
        <dbReference type="PROSITE-ProRule" id="PRU00169"/>
    </source>
</evidence>
<dbReference type="PATRIC" id="fig|1297742.4.peg.4399"/>
<reference evidence="4 5" key="1">
    <citation type="journal article" date="2016" name="PLoS ONE">
        <title>Complete Genome Sequence and Comparative Genomics of a Novel Myxobacterium Myxococcus hansupus.</title>
        <authorList>
            <person name="Sharma G."/>
            <person name="Narwani T."/>
            <person name="Subramanian S."/>
        </authorList>
    </citation>
    <scope>NUCLEOTIDE SEQUENCE [LARGE SCALE GENOMIC DNA]</scope>
    <source>
        <strain evidence="5">mixupus</strain>
    </source>
</reference>
<dbReference type="KEGG" id="mym:A176_004357"/>
<name>A0A0H4X1E5_9BACT</name>
<accession>A0A0H4X1E5</accession>
<dbReference type="OrthoDB" id="5523761at2"/>
<organism evidence="4 5">
    <name type="scientific">Pseudomyxococcus hansupus</name>
    <dbReference type="NCBI Taxonomy" id="1297742"/>
    <lineage>
        <taxon>Bacteria</taxon>
        <taxon>Pseudomonadati</taxon>
        <taxon>Myxococcota</taxon>
        <taxon>Myxococcia</taxon>
        <taxon>Myxococcales</taxon>
        <taxon>Cystobacterineae</taxon>
        <taxon>Myxococcaceae</taxon>
        <taxon>Pseudomyxococcus</taxon>
    </lineage>
</organism>
<dbReference type="InterPro" id="IPR050595">
    <property type="entry name" value="Bact_response_regulator"/>
</dbReference>
<dbReference type="PANTHER" id="PTHR44591:SF21">
    <property type="entry name" value="TWO-COMPONENT RESPONSE REGULATOR"/>
    <property type="match status" value="1"/>
</dbReference>
<dbReference type="Proteomes" id="UP000009026">
    <property type="component" value="Chromosome"/>
</dbReference>